<dbReference type="AlphaFoldDB" id="A0A6A6H9J5"/>
<dbReference type="EMBL" id="ML991800">
    <property type="protein sequence ID" value="KAF2234183.1"/>
    <property type="molecule type" value="Genomic_DNA"/>
</dbReference>
<dbReference type="InterPro" id="IPR023631">
    <property type="entry name" value="Amidase_dom"/>
</dbReference>
<dbReference type="InterPro" id="IPR000120">
    <property type="entry name" value="Amidase"/>
</dbReference>
<protein>
    <submittedName>
        <fullName evidence="2">Amidase signature enzyme</fullName>
    </submittedName>
</protein>
<dbReference type="Gene3D" id="3.90.1300.10">
    <property type="entry name" value="Amidase signature (AS) domain"/>
    <property type="match status" value="3"/>
</dbReference>
<keyword evidence="3" id="KW-1185">Reference proteome</keyword>
<proteinExistence type="predicted"/>
<dbReference type="OrthoDB" id="6428749at2759"/>
<evidence type="ECO:0000313" key="3">
    <source>
        <dbReference type="Proteomes" id="UP000800092"/>
    </source>
</evidence>
<dbReference type="Proteomes" id="UP000800092">
    <property type="component" value="Unassembled WGS sequence"/>
</dbReference>
<dbReference type="InterPro" id="IPR036928">
    <property type="entry name" value="AS_sf"/>
</dbReference>
<gene>
    <name evidence="2" type="ORF">EV356DRAFT_546256</name>
</gene>
<dbReference type="GO" id="GO:0003824">
    <property type="term" value="F:catalytic activity"/>
    <property type="evidence" value="ECO:0007669"/>
    <property type="project" value="InterPro"/>
</dbReference>
<dbReference type="Pfam" id="PF01425">
    <property type="entry name" value="Amidase"/>
    <property type="match status" value="1"/>
</dbReference>
<feature type="domain" description="Amidase" evidence="1">
    <location>
        <begin position="32"/>
        <end position="177"/>
    </location>
</feature>
<dbReference type="PANTHER" id="PTHR11895:SF151">
    <property type="entry name" value="GLUTAMYL-TRNA(GLN) AMIDOTRANSFERASE SUBUNIT A"/>
    <property type="match status" value="1"/>
</dbReference>
<name>A0A6A6H9J5_VIRVR</name>
<organism evidence="2 3">
    <name type="scientific">Viridothelium virens</name>
    <name type="common">Speckled blister lichen</name>
    <name type="synonym">Trypethelium virens</name>
    <dbReference type="NCBI Taxonomy" id="1048519"/>
    <lineage>
        <taxon>Eukaryota</taxon>
        <taxon>Fungi</taxon>
        <taxon>Dikarya</taxon>
        <taxon>Ascomycota</taxon>
        <taxon>Pezizomycotina</taxon>
        <taxon>Dothideomycetes</taxon>
        <taxon>Dothideomycetes incertae sedis</taxon>
        <taxon>Trypetheliales</taxon>
        <taxon>Trypetheliaceae</taxon>
        <taxon>Viridothelium</taxon>
    </lineage>
</organism>
<evidence type="ECO:0000259" key="1">
    <source>
        <dbReference type="Pfam" id="PF01425"/>
    </source>
</evidence>
<sequence>MPAPTKLWSLTATEVLSLIKKDQLTVEDYAYAVLGRVESRDSVVKAWQYFDPDVVLSQARALDRVPRDQRGPLRGVAIGVKDIMDTKDMPTEYGSPLYKGNRPNADSSPVEIFRKSGALIFGKTTTTEFTILNSGPNTTNPHHAYRIPGGSSAGSAAAVADFQVPLSCGTQTGGSVVSLELDTFGYFARSMEDLKLITDVFNVTADEPVKDIPLKETKVGFLKTPFWPSAGLGTVVAMEKAANILWDHDVTVEEIAAKYSVLITPSAADEAPLGLGDMGDADFNFVWTGAHMPVINVPAFAGPNGMPMGLSLIARRFGDQHLLSIAKVLSRPLMSEGGWQATLFSTMN</sequence>
<accession>A0A6A6H9J5</accession>
<dbReference type="SUPFAM" id="SSF75304">
    <property type="entry name" value="Amidase signature (AS) enzymes"/>
    <property type="match status" value="1"/>
</dbReference>
<evidence type="ECO:0000313" key="2">
    <source>
        <dbReference type="EMBL" id="KAF2234183.1"/>
    </source>
</evidence>
<reference evidence="2" key="1">
    <citation type="journal article" date="2020" name="Stud. Mycol.">
        <title>101 Dothideomycetes genomes: a test case for predicting lifestyles and emergence of pathogens.</title>
        <authorList>
            <person name="Haridas S."/>
            <person name="Albert R."/>
            <person name="Binder M."/>
            <person name="Bloem J."/>
            <person name="Labutti K."/>
            <person name="Salamov A."/>
            <person name="Andreopoulos B."/>
            <person name="Baker S."/>
            <person name="Barry K."/>
            <person name="Bills G."/>
            <person name="Bluhm B."/>
            <person name="Cannon C."/>
            <person name="Castanera R."/>
            <person name="Culley D."/>
            <person name="Daum C."/>
            <person name="Ezra D."/>
            <person name="Gonzalez J."/>
            <person name="Henrissat B."/>
            <person name="Kuo A."/>
            <person name="Liang C."/>
            <person name="Lipzen A."/>
            <person name="Lutzoni F."/>
            <person name="Magnuson J."/>
            <person name="Mondo S."/>
            <person name="Nolan M."/>
            <person name="Ohm R."/>
            <person name="Pangilinan J."/>
            <person name="Park H.-J."/>
            <person name="Ramirez L."/>
            <person name="Alfaro M."/>
            <person name="Sun H."/>
            <person name="Tritt A."/>
            <person name="Yoshinaga Y."/>
            <person name="Zwiers L.-H."/>
            <person name="Turgeon B."/>
            <person name="Goodwin S."/>
            <person name="Spatafora J."/>
            <person name="Crous P."/>
            <person name="Grigoriev I."/>
        </authorList>
    </citation>
    <scope>NUCLEOTIDE SEQUENCE</scope>
    <source>
        <strain evidence="2">Tuck. ex Michener</strain>
    </source>
</reference>
<dbReference type="PANTHER" id="PTHR11895">
    <property type="entry name" value="TRANSAMIDASE"/>
    <property type="match status" value="1"/>
</dbReference>